<dbReference type="InterPro" id="IPR005644">
    <property type="entry name" value="NolW-like"/>
</dbReference>
<proteinExistence type="inferred from homology"/>
<comment type="subcellular location">
    <subcellularLocation>
        <location evidence="5">Cell outer membrane</location>
    </subcellularLocation>
    <subcellularLocation>
        <location evidence="1">Membrane</location>
    </subcellularLocation>
</comment>
<accession>A0A437NR73</accession>
<name>A0A437NR73_9HYPH</name>
<evidence type="ECO:0000256" key="4">
    <source>
        <dbReference type="RuleBase" id="RU004003"/>
    </source>
</evidence>
<keyword evidence="3" id="KW-0472">Membrane</keyword>
<evidence type="ECO:0000313" key="9">
    <source>
        <dbReference type="Proteomes" id="UP000286997"/>
    </source>
</evidence>
<dbReference type="PANTHER" id="PTHR30332">
    <property type="entry name" value="PROBABLE GENERAL SECRETION PATHWAY PROTEIN D"/>
    <property type="match status" value="1"/>
</dbReference>
<evidence type="ECO:0000256" key="3">
    <source>
        <dbReference type="ARBA" id="ARBA00023136"/>
    </source>
</evidence>
<protein>
    <submittedName>
        <fullName evidence="8">Uncharacterized protein</fullName>
    </submittedName>
</protein>
<dbReference type="Gene3D" id="3.30.1370.120">
    <property type="match status" value="2"/>
</dbReference>
<keyword evidence="2" id="KW-0732">Signal</keyword>
<sequence>MRDPHRSVASRLGGLRVAGLLLALLAGSGCVSLDGDACADPATPGSGAVLNSRDVAPRNCDGNFLSARRQRSVLYDGEDRPRLWTGDAPRQGVDIDTSRVNAPPAGTPPGAIGYLGTLRIAYARDADAVASDIAALQNLGSRRFDPDQRVTVDFRKATLDFVLKQLLGGALGLNYVAPDDLGGSVTFRTEQPLPKGQVLQVVRDLLARNGFELRNINGVYHVGRPDLINAIEGTGQAGRDGDRVSRVIRLRRGNARDLLAIARQVLPRGVELVTTNAPDTLILRADPGEADQIETLLKRLSTSGMGEDHVAVVPLRQSAPDRISGQLTEFYRARQADPITIVPLNGQQAVLVSAKDEAMVNGAKQLAQAMDAEVRDEVAPRIIPLKHLSAEELAQRLSIMFGVGGAAPGGGGPAGAGGGGRFGGDYGTDPRSVPPELLRDPAPIPRTIPTATADAGGGPLGGFGNRQAFVPPGADLGGGGGPGPQGQTRIVAEKTSNSLMIYSTYSLFTKIREVVRALDVPPAQVVIEATVVEVELTDRLEQGVQVFLQGRGFTLGSGSSADIGRTAQAVATTDPSGGTGSFFNNGGGTTGGAGQNAITNDTGGILAVGANLGGGLRVDAVLRALQGVTKVKVISSPYLTVLNGKQARLVIGDQIPYSRRSQSANNLGNTTVTEEIEIKDTGIILDITPRIHANNSVALKVNQSVSTPSESVRTGNLTPVIATRTVESDILLQSGRTVLLAGLIQDRLEQQEGGVPVLRTVPVVGDLFKTKVDNVRRVELILMLTPRVTRTPGQIEDVARLLQGQVHAR</sequence>
<dbReference type="InterPro" id="IPR038591">
    <property type="entry name" value="NolW-like_sf"/>
</dbReference>
<evidence type="ECO:0000259" key="6">
    <source>
        <dbReference type="Pfam" id="PF00263"/>
    </source>
</evidence>
<dbReference type="PRINTS" id="PR00811">
    <property type="entry name" value="BCTERIALGSPD"/>
</dbReference>
<dbReference type="Proteomes" id="UP000286997">
    <property type="component" value="Unassembled WGS sequence"/>
</dbReference>
<dbReference type="InterPro" id="IPR001775">
    <property type="entry name" value="GspD/PilQ"/>
</dbReference>
<dbReference type="EMBL" id="SACP01000053">
    <property type="protein sequence ID" value="RVU12553.1"/>
    <property type="molecule type" value="Genomic_DNA"/>
</dbReference>
<gene>
    <name evidence="8" type="ORF">EOE48_27650</name>
</gene>
<dbReference type="GO" id="GO:0015627">
    <property type="term" value="C:type II protein secretion system complex"/>
    <property type="evidence" value="ECO:0007669"/>
    <property type="project" value="TreeGrafter"/>
</dbReference>
<organism evidence="8 9">
    <name type="scientific">Methylobacterium oryzihabitans</name>
    <dbReference type="NCBI Taxonomy" id="2499852"/>
    <lineage>
        <taxon>Bacteria</taxon>
        <taxon>Pseudomonadati</taxon>
        <taxon>Pseudomonadota</taxon>
        <taxon>Alphaproteobacteria</taxon>
        <taxon>Hyphomicrobiales</taxon>
        <taxon>Methylobacteriaceae</taxon>
        <taxon>Methylobacterium</taxon>
    </lineage>
</organism>
<dbReference type="Pfam" id="PF00263">
    <property type="entry name" value="Secretin"/>
    <property type="match status" value="1"/>
</dbReference>
<dbReference type="InterPro" id="IPR004846">
    <property type="entry name" value="T2SS/T3SS_dom"/>
</dbReference>
<evidence type="ECO:0000256" key="1">
    <source>
        <dbReference type="ARBA" id="ARBA00004370"/>
    </source>
</evidence>
<dbReference type="PROSITE" id="PS51257">
    <property type="entry name" value="PROKAR_LIPOPROTEIN"/>
    <property type="match status" value="1"/>
</dbReference>
<reference evidence="8 9" key="1">
    <citation type="submission" date="2019-01" db="EMBL/GenBank/DDBJ databases">
        <authorList>
            <person name="Chen W.-M."/>
        </authorList>
    </citation>
    <scope>NUCLEOTIDE SEQUENCE [LARGE SCALE GENOMIC DNA]</scope>
    <source>
        <strain evidence="8 9">TER-1</strain>
    </source>
</reference>
<feature type="domain" description="Type II/III secretion system secretin-like" evidence="6">
    <location>
        <begin position="624"/>
        <end position="789"/>
    </location>
</feature>
<dbReference type="Pfam" id="PF03958">
    <property type="entry name" value="Secretin_N"/>
    <property type="match status" value="1"/>
</dbReference>
<keyword evidence="5" id="KW-0813">Transport</keyword>
<dbReference type="InterPro" id="IPR050810">
    <property type="entry name" value="Bact_Secretion_Sys_Channel"/>
</dbReference>
<dbReference type="AlphaFoldDB" id="A0A437NR73"/>
<keyword evidence="9" id="KW-1185">Reference proteome</keyword>
<comment type="caution">
    <text evidence="8">The sequence shown here is derived from an EMBL/GenBank/DDBJ whole genome shotgun (WGS) entry which is preliminary data.</text>
</comment>
<dbReference type="RefSeq" id="WP_127734099.1">
    <property type="nucleotide sequence ID" value="NZ_SACP01000053.1"/>
</dbReference>
<dbReference type="OrthoDB" id="9775455at2"/>
<evidence type="ECO:0000256" key="2">
    <source>
        <dbReference type="ARBA" id="ARBA00022729"/>
    </source>
</evidence>
<dbReference type="PANTHER" id="PTHR30332:SF25">
    <property type="entry name" value="SECRETIN XPSD"/>
    <property type="match status" value="1"/>
</dbReference>
<feature type="domain" description="NolW-like" evidence="7">
    <location>
        <begin position="381"/>
        <end position="524"/>
    </location>
</feature>
<comment type="similarity">
    <text evidence="4">Belongs to the bacterial secretin family.</text>
</comment>
<evidence type="ECO:0000256" key="5">
    <source>
        <dbReference type="RuleBase" id="RU004004"/>
    </source>
</evidence>
<evidence type="ECO:0000313" key="8">
    <source>
        <dbReference type="EMBL" id="RVU12553.1"/>
    </source>
</evidence>
<evidence type="ECO:0000259" key="7">
    <source>
        <dbReference type="Pfam" id="PF03958"/>
    </source>
</evidence>
<dbReference type="GO" id="GO:0009306">
    <property type="term" value="P:protein secretion"/>
    <property type="evidence" value="ECO:0007669"/>
    <property type="project" value="InterPro"/>
</dbReference>
<dbReference type="GO" id="GO:0009279">
    <property type="term" value="C:cell outer membrane"/>
    <property type="evidence" value="ECO:0007669"/>
    <property type="project" value="UniProtKB-SubCell"/>
</dbReference>